<dbReference type="EMBL" id="HBUF01374122">
    <property type="protein sequence ID" value="CAG6727473.1"/>
    <property type="molecule type" value="Transcribed_RNA"/>
</dbReference>
<dbReference type="EMBL" id="HBUF01524337">
    <property type="protein sequence ID" value="CAG6749770.1"/>
    <property type="molecule type" value="Transcribed_RNA"/>
</dbReference>
<proteinExistence type="predicted"/>
<sequence>MDLCTETLFSGKEGCPMALCTGTGLFSRLNGCFTLIMVLPLSCLMTNDLERAGGGLPRASGTLAFHGLTSTESWSLGIMGALELVVVELLVVVSNCIELGPTGGPIGDVTGGDLISTLCGDSKLSILFRAASNSLENSASLFRCCRSGRTGASCSVTDRFLANVFSNSMTREAYWGCSLVARRGDTLRGGDVLLVTLLEDRAESRRLR</sequence>
<evidence type="ECO:0000313" key="1">
    <source>
        <dbReference type="EMBL" id="CAG6749762.1"/>
    </source>
</evidence>
<organism evidence="1">
    <name type="scientific">Cacopsylla melanoneura</name>
    <dbReference type="NCBI Taxonomy" id="428564"/>
    <lineage>
        <taxon>Eukaryota</taxon>
        <taxon>Metazoa</taxon>
        <taxon>Ecdysozoa</taxon>
        <taxon>Arthropoda</taxon>
        <taxon>Hexapoda</taxon>
        <taxon>Insecta</taxon>
        <taxon>Pterygota</taxon>
        <taxon>Neoptera</taxon>
        <taxon>Paraneoptera</taxon>
        <taxon>Hemiptera</taxon>
        <taxon>Sternorrhyncha</taxon>
        <taxon>Psylloidea</taxon>
        <taxon>Psyllidae</taxon>
        <taxon>Psyllinae</taxon>
        <taxon>Cacopsylla</taxon>
    </lineage>
</organism>
<dbReference type="EMBL" id="HBUF01374119">
    <property type="protein sequence ID" value="CAG6727467.1"/>
    <property type="molecule type" value="Transcribed_RNA"/>
</dbReference>
<dbReference type="EMBL" id="HBUF01524334">
    <property type="protein sequence ID" value="CAG6749764.1"/>
    <property type="molecule type" value="Transcribed_RNA"/>
</dbReference>
<protein>
    <submittedName>
        <fullName evidence="1">Uncharacterized protein</fullName>
    </submittedName>
</protein>
<dbReference type="EMBL" id="HBUF01524333">
    <property type="protein sequence ID" value="CAG6749762.1"/>
    <property type="molecule type" value="Transcribed_RNA"/>
</dbReference>
<accession>A0A8D8ZLV5</accession>
<dbReference type="EMBL" id="HBUF01374120">
    <property type="protein sequence ID" value="CAG6727469.1"/>
    <property type="molecule type" value="Transcribed_RNA"/>
</dbReference>
<dbReference type="EMBL" id="HBUF01018690">
    <property type="protein sequence ID" value="CAG6610526.1"/>
    <property type="molecule type" value="Transcribed_RNA"/>
</dbReference>
<reference evidence="1" key="1">
    <citation type="submission" date="2021-05" db="EMBL/GenBank/DDBJ databases">
        <authorList>
            <person name="Alioto T."/>
            <person name="Alioto T."/>
            <person name="Gomez Garrido J."/>
        </authorList>
    </citation>
    <scope>NUCLEOTIDE SEQUENCE</scope>
</reference>
<dbReference type="EMBL" id="HBUF01018691">
    <property type="protein sequence ID" value="CAG6610528.1"/>
    <property type="molecule type" value="Transcribed_RNA"/>
</dbReference>
<dbReference type="AlphaFoldDB" id="A0A8D8ZLV5"/>
<name>A0A8D8ZLV5_9HEMI</name>